<organism evidence="1 2">
    <name type="scientific">Ammonicoccus fulvus</name>
    <dbReference type="NCBI Taxonomy" id="3138240"/>
    <lineage>
        <taxon>Bacteria</taxon>
        <taxon>Bacillati</taxon>
        <taxon>Actinomycetota</taxon>
        <taxon>Actinomycetes</taxon>
        <taxon>Propionibacteriales</taxon>
        <taxon>Propionibacteriaceae</taxon>
        <taxon>Ammonicoccus</taxon>
    </lineage>
</organism>
<dbReference type="InterPro" id="IPR008554">
    <property type="entry name" value="Glutaredoxin-like"/>
</dbReference>
<dbReference type="InterPro" id="IPR052565">
    <property type="entry name" value="Glutaredoxin-like_YDR286C"/>
</dbReference>
<name>A0ABZ3FMQ4_9ACTN</name>
<gene>
    <name evidence="1" type="ORF">AADG42_05055</name>
</gene>
<reference evidence="1 2" key="1">
    <citation type="submission" date="2024-04" db="EMBL/GenBank/DDBJ databases">
        <title>Isolation of an actinomycete strain from pig manure.</title>
        <authorList>
            <person name="Gong T."/>
            <person name="Yu Z."/>
            <person name="An M."/>
            <person name="Wei C."/>
            <person name="Yang W."/>
            <person name="Liu L."/>
        </authorList>
    </citation>
    <scope>NUCLEOTIDE SEQUENCE [LARGE SCALE GENOMIC DNA]</scope>
    <source>
        <strain evidence="1 2">ZF39</strain>
    </source>
</reference>
<dbReference type="EMBL" id="CP154795">
    <property type="protein sequence ID" value="XAN06702.1"/>
    <property type="molecule type" value="Genomic_DNA"/>
</dbReference>
<proteinExistence type="predicted"/>
<dbReference type="PANTHER" id="PTHR33558:SF1">
    <property type="entry name" value="GLUTAREDOXIN-LIKE PROTEIN C5ORF63 HOMOLOG"/>
    <property type="match status" value="1"/>
</dbReference>
<dbReference type="Proteomes" id="UP001442841">
    <property type="component" value="Chromosome"/>
</dbReference>
<dbReference type="Gene3D" id="3.40.30.10">
    <property type="entry name" value="Glutaredoxin"/>
    <property type="match status" value="1"/>
</dbReference>
<keyword evidence="2" id="KW-1185">Reference proteome</keyword>
<accession>A0ABZ3FMQ4</accession>
<evidence type="ECO:0000313" key="2">
    <source>
        <dbReference type="Proteomes" id="UP001442841"/>
    </source>
</evidence>
<dbReference type="RefSeq" id="WP_425308130.1">
    <property type="nucleotide sequence ID" value="NZ_CP154795.1"/>
</dbReference>
<dbReference type="InterPro" id="IPR036249">
    <property type="entry name" value="Thioredoxin-like_sf"/>
</dbReference>
<protein>
    <submittedName>
        <fullName evidence="1">Glutaredoxin family protein</fullName>
    </submittedName>
</protein>
<evidence type="ECO:0000313" key="1">
    <source>
        <dbReference type="EMBL" id="XAN06702.1"/>
    </source>
</evidence>
<sequence length="89" mass="10029">MTTNPQIGADPRVTVLTRQGCHLCDQVLEVVRQVCADLAVGLGEVDIDVPGNEELREEYTDQVPVTFVDGRRFDFWRIDEVRLRDALTG</sequence>
<dbReference type="Pfam" id="PF05768">
    <property type="entry name" value="Glrx-like"/>
    <property type="match status" value="1"/>
</dbReference>
<dbReference type="PANTHER" id="PTHR33558">
    <property type="entry name" value="GLUTAREDOXIN-LIKE PROTEIN C5ORF63 HOMOLOG"/>
    <property type="match status" value="1"/>
</dbReference>
<dbReference type="SUPFAM" id="SSF52833">
    <property type="entry name" value="Thioredoxin-like"/>
    <property type="match status" value="1"/>
</dbReference>